<reference evidence="2" key="1">
    <citation type="journal article" date="2008" name="BMC Genomics">
        <title>Analysis of 4,664 high-quality sequence-finished poplar full-length cDNA clones and their utility for the discovery of genes responding to insect feeding.</title>
        <authorList>
            <person name="Ralph S.G."/>
            <person name="Chun H.J."/>
            <person name="Cooper D."/>
            <person name="Kirkpatrick R."/>
            <person name="Kolosova N."/>
            <person name="Gunter L."/>
            <person name="Tuskan G.A."/>
            <person name="Douglas C.J."/>
            <person name="Holt R.A."/>
            <person name="Jones S.J."/>
            <person name="Marra M.A."/>
            <person name="Bohlmann J."/>
        </authorList>
    </citation>
    <scope>NUCLEOTIDE SEQUENCE</scope>
    <source>
        <tissue evidence="2">Phloem and cambium</tissue>
    </source>
</reference>
<sequence>MVSSSMSFWLYHSPVENYFIDLFVLMICLPTLSSTNRVFIGPNGRVLIIKKKATDIP</sequence>
<keyword evidence="1" id="KW-1133">Transmembrane helix</keyword>
<protein>
    <submittedName>
        <fullName evidence="2">Uncharacterized protein</fullName>
    </submittedName>
</protein>
<accession>A9PB24</accession>
<name>A9PB24_POPTR</name>
<organism evidence="2">
    <name type="scientific">Populus trichocarpa</name>
    <name type="common">Western balsam poplar</name>
    <name type="synonym">Populus balsamifera subsp. trichocarpa</name>
    <dbReference type="NCBI Taxonomy" id="3694"/>
    <lineage>
        <taxon>Eukaryota</taxon>
        <taxon>Viridiplantae</taxon>
        <taxon>Streptophyta</taxon>
        <taxon>Embryophyta</taxon>
        <taxon>Tracheophyta</taxon>
        <taxon>Spermatophyta</taxon>
        <taxon>Magnoliopsida</taxon>
        <taxon>eudicotyledons</taxon>
        <taxon>Gunneridae</taxon>
        <taxon>Pentapetalae</taxon>
        <taxon>rosids</taxon>
        <taxon>fabids</taxon>
        <taxon>Malpighiales</taxon>
        <taxon>Salicaceae</taxon>
        <taxon>Saliceae</taxon>
        <taxon>Populus</taxon>
    </lineage>
</organism>
<proteinExistence type="evidence at transcript level"/>
<evidence type="ECO:0000313" key="2">
    <source>
        <dbReference type="EMBL" id="ABK93577.1"/>
    </source>
</evidence>
<dbReference type="EMBL" id="EF145417">
    <property type="protein sequence ID" value="ABK93577.1"/>
    <property type="molecule type" value="mRNA"/>
</dbReference>
<evidence type="ECO:0000256" key="1">
    <source>
        <dbReference type="SAM" id="Phobius"/>
    </source>
</evidence>
<keyword evidence="1" id="KW-0472">Membrane</keyword>
<keyword evidence="1" id="KW-0812">Transmembrane</keyword>
<feature type="transmembrane region" description="Helical" evidence="1">
    <location>
        <begin position="20"/>
        <end position="40"/>
    </location>
</feature>
<dbReference type="AlphaFoldDB" id="A9PB24"/>